<evidence type="ECO:0000256" key="1">
    <source>
        <dbReference type="ARBA" id="ARBA00022723"/>
    </source>
</evidence>
<evidence type="ECO:0000313" key="8">
    <source>
        <dbReference type="Proteomes" id="UP000275267"/>
    </source>
</evidence>
<dbReference type="Pfam" id="PF01363">
    <property type="entry name" value="FYVE"/>
    <property type="match status" value="1"/>
</dbReference>
<evidence type="ECO:0000313" key="7">
    <source>
        <dbReference type="EMBL" id="RLN33101.1"/>
    </source>
</evidence>
<dbReference type="SUPFAM" id="SSF57903">
    <property type="entry name" value="FYVE/PHD zinc finger"/>
    <property type="match status" value="1"/>
</dbReference>
<accession>A0A3L6T4C6</accession>
<dbReference type="PROSITE" id="PS50178">
    <property type="entry name" value="ZF_FYVE"/>
    <property type="match status" value="1"/>
</dbReference>
<comment type="caution">
    <text evidence="7">The sequence shown here is derived from an EMBL/GenBank/DDBJ whole genome shotgun (WGS) entry which is preliminary data.</text>
</comment>
<dbReference type="InterPro" id="IPR017455">
    <property type="entry name" value="Znf_FYVE-rel"/>
</dbReference>
<evidence type="ECO:0000256" key="5">
    <source>
        <dbReference type="SAM" id="Phobius"/>
    </source>
</evidence>
<feature type="domain" description="FYVE-type" evidence="6">
    <location>
        <begin position="326"/>
        <end position="388"/>
    </location>
</feature>
<dbReference type="FunFam" id="3.30.40.10:FF:000151">
    <property type="entry name" value="Zinc finger family protein"/>
    <property type="match status" value="1"/>
</dbReference>
<keyword evidence="8" id="KW-1185">Reference proteome</keyword>
<dbReference type="InterPro" id="IPR007461">
    <property type="entry name" value="Ysc84_actin-binding"/>
</dbReference>
<dbReference type="InterPro" id="IPR000306">
    <property type="entry name" value="Znf_FYVE"/>
</dbReference>
<dbReference type="AlphaFoldDB" id="A0A3L6T4C6"/>
<dbReference type="InterPro" id="IPR013083">
    <property type="entry name" value="Znf_RING/FYVE/PHD"/>
</dbReference>
<keyword evidence="5" id="KW-0472">Membrane</keyword>
<name>A0A3L6T4C6_PANMI</name>
<keyword evidence="5" id="KW-0812">Transmembrane</keyword>
<keyword evidence="2 4" id="KW-0863">Zinc-finger</keyword>
<dbReference type="PANTHER" id="PTHR15629:SF37">
    <property type="entry name" value="OS07G0616900 PROTEIN"/>
    <property type="match status" value="1"/>
</dbReference>
<dbReference type="Pfam" id="PF04366">
    <property type="entry name" value="Ysc84"/>
    <property type="match status" value="1"/>
</dbReference>
<gene>
    <name evidence="7" type="ORF">C2845_PM03G12850</name>
</gene>
<evidence type="ECO:0000259" key="6">
    <source>
        <dbReference type="PROSITE" id="PS50178"/>
    </source>
</evidence>
<keyword evidence="1" id="KW-0479">Metal-binding</keyword>
<dbReference type="Gene3D" id="3.30.40.10">
    <property type="entry name" value="Zinc/RING finger domain, C3HC4 (zinc finger)"/>
    <property type="match status" value="1"/>
</dbReference>
<reference evidence="8" key="1">
    <citation type="journal article" date="2019" name="Nat. Commun.">
        <title>The genome of broomcorn millet.</title>
        <authorList>
            <person name="Zou C."/>
            <person name="Miki D."/>
            <person name="Li D."/>
            <person name="Tang Q."/>
            <person name="Xiao L."/>
            <person name="Rajput S."/>
            <person name="Deng P."/>
            <person name="Jia W."/>
            <person name="Huang R."/>
            <person name="Zhang M."/>
            <person name="Sun Y."/>
            <person name="Hu J."/>
            <person name="Fu X."/>
            <person name="Schnable P.S."/>
            <person name="Li F."/>
            <person name="Zhang H."/>
            <person name="Feng B."/>
            <person name="Zhu X."/>
            <person name="Liu R."/>
            <person name="Schnable J.C."/>
            <person name="Zhu J.-K."/>
            <person name="Zhang H."/>
        </authorList>
    </citation>
    <scope>NUCLEOTIDE SEQUENCE [LARGE SCALE GENOMIC DNA]</scope>
</reference>
<protein>
    <recommendedName>
        <fullName evidence="6">FYVE-type domain-containing protein</fullName>
    </recommendedName>
</protein>
<proteinExistence type="predicted"/>
<evidence type="ECO:0000256" key="2">
    <source>
        <dbReference type="ARBA" id="ARBA00022771"/>
    </source>
</evidence>
<dbReference type="SMART" id="SM00064">
    <property type="entry name" value="FYVE"/>
    <property type="match status" value="1"/>
</dbReference>
<keyword evidence="5" id="KW-1133">Transmembrane helix</keyword>
<dbReference type="Proteomes" id="UP000275267">
    <property type="component" value="Unassembled WGS sequence"/>
</dbReference>
<sequence length="636" mass="69233">MASEDTKDMLKNVNWKTVGGAVTTESSQSVIKKRLPKKIRQVPECYFLPRRSWPSALAIYGAVCAAGVGAGMLLEVWINKKIKDDSLLVLGMATIKPACCNLQEGKTLWLVFLTLHPLYGPLNKKYGPLHSRSWKITRLILSKLPARILLPSSSTSSHNRPGGAFVLLSAIDDSMGTPDEIMAYSSLSKIDTSQNQRAALSNGVAGNNYPAQDYLYEPSFEPDFSEYDSRDDPFTPTRASPKVDLKTVLGGLVSIVIGANKSEDDASQQQSFSTDISFLGSDKNGDVDVHPSVCVPSAPPLLEANALQYSAYREVLLADPPEWLPDSSAKACLQCNLPFTALTRGRHHCRFCGGIFCKDCSKGRCLLPMKFRIRDPQRVCDACYERLDPLQGLLINYNSNSMQPAKHDVMDWTSTRSWLNMPVGVSMEYEIYKATNTMKKYCQVARLNPEKSIPSSILKGAKGLAILTVAKAGAVVTYKVGTGLVVARRSDGSWSAPSAILSIGLGWGVQIGGELTDFIIVLHDRKAVRAFSSRIHLSLGAGLSAAAGPIGRAFEADVRASEKGSGICYTYSCSKGAFVGVSLEGNVVTTRSETNLRFYGDAYLTTTDILFGRVVRPRAAQPLYSALDDLFSRMVC</sequence>
<dbReference type="PANTHER" id="PTHR15629">
    <property type="entry name" value="SH3YL1 PROTEIN"/>
    <property type="match status" value="1"/>
</dbReference>
<evidence type="ECO:0000256" key="3">
    <source>
        <dbReference type="ARBA" id="ARBA00022833"/>
    </source>
</evidence>
<organism evidence="7 8">
    <name type="scientific">Panicum miliaceum</name>
    <name type="common">Proso millet</name>
    <name type="synonym">Broomcorn millet</name>
    <dbReference type="NCBI Taxonomy" id="4540"/>
    <lineage>
        <taxon>Eukaryota</taxon>
        <taxon>Viridiplantae</taxon>
        <taxon>Streptophyta</taxon>
        <taxon>Embryophyta</taxon>
        <taxon>Tracheophyta</taxon>
        <taxon>Spermatophyta</taxon>
        <taxon>Magnoliopsida</taxon>
        <taxon>Liliopsida</taxon>
        <taxon>Poales</taxon>
        <taxon>Poaceae</taxon>
        <taxon>PACMAD clade</taxon>
        <taxon>Panicoideae</taxon>
        <taxon>Panicodae</taxon>
        <taxon>Paniceae</taxon>
        <taxon>Panicinae</taxon>
        <taxon>Panicum</taxon>
        <taxon>Panicum sect. Panicum</taxon>
    </lineage>
</organism>
<dbReference type="GO" id="GO:0035091">
    <property type="term" value="F:phosphatidylinositol binding"/>
    <property type="evidence" value="ECO:0007669"/>
    <property type="project" value="TreeGrafter"/>
</dbReference>
<dbReference type="GO" id="GO:0008270">
    <property type="term" value="F:zinc ion binding"/>
    <property type="evidence" value="ECO:0007669"/>
    <property type="project" value="UniProtKB-KW"/>
</dbReference>
<dbReference type="STRING" id="4540.A0A3L6T4C6"/>
<keyword evidence="3" id="KW-0862">Zinc</keyword>
<dbReference type="CDD" id="cd11526">
    <property type="entry name" value="SYLF_FYVE"/>
    <property type="match status" value="1"/>
</dbReference>
<dbReference type="EMBL" id="PQIB02000002">
    <property type="protein sequence ID" value="RLN33101.1"/>
    <property type="molecule type" value="Genomic_DNA"/>
</dbReference>
<dbReference type="InterPro" id="IPR051702">
    <property type="entry name" value="SH3_domain_YSC84-like"/>
</dbReference>
<feature type="transmembrane region" description="Helical" evidence="5">
    <location>
        <begin position="57"/>
        <end position="78"/>
    </location>
</feature>
<dbReference type="InterPro" id="IPR011011">
    <property type="entry name" value="Znf_FYVE_PHD"/>
</dbReference>
<evidence type="ECO:0000256" key="4">
    <source>
        <dbReference type="PROSITE-ProRule" id="PRU00091"/>
    </source>
</evidence>
<dbReference type="OrthoDB" id="443981at2759"/>